<organism evidence="1">
    <name type="scientific">marine sediment metagenome</name>
    <dbReference type="NCBI Taxonomy" id="412755"/>
    <lineage>
        <taxon>unclassified sequences</taxon>
        <taxon>metagenomes</taxon>
        <taxon>ecological metagenomes</taxon>
    </lineage>
</organism>
<name>X0RZQ6_9ZZZZ</name>
<gene>
    <name evidence="1" type="ORF">S01H1_09973</name>
</gene>
<evidence type="ECO:0000313" key="1">
    <source>
        <dbReference type="EMBL" id="GAF68456.1"/>
    </source>
</evidence>
<comment type="caution">
    <text evidence="1">The sequence shown here is derived from an EMBL/GenBank/DDBJ whole genome shotgun (WGS) entry which is preliminary data.</text>
</comment>
<dbReference type="EMBL" id="BARS01005093">
    <property type="protein sequence ID" value="GAF68456.1"/>
    <property type="molecule type" value="Genomic_DNA"/>
</dbReference>
<reference evidence="1" key="1">
    <citation type="journal article" date="2014" name="Front. Microbiol.">
        <title>High frequency of phylogenetically diverse reductive dehalogenase-homologous genes in deep subseafloor sedimentary metagenomes.</title>
        <authorList>
            <person name="Kawai M."/>
            <person name="Futagami T."/>
            <person name="Toyoda A."/>
            <person name="Takaki Y."/>
            <person name="Nishi S."/>
            <person name="Hori S."/>
            <person name="Arai W."/>
            <person name="Tsubouchi T."/>
            <person name="Morono Y."/>
            <person name="Uchiyama I."/>
            <person name="Ito T."/>
            <person name="Fujiyama A."/>
            <person name="Inagaki F."/>
            <person name="Takami H."/>
        </authorList>
    </citation>
    <scope>NUCLEOTIDE SEQUENCE</scope>
    <source>
        <strain evidence="1">Expedition CK06-06</strain>
    </source>
</reference>
<proteinExistence type="predicted"/>
<protein>
    <submittedName>
        <fullName evidence="1">Uncharacterized protein</fullName>
    </submittedName>
</protein>
<feature type="non-terminal residue" evidence="1">
    <location>
        <position position="76"/>
    </location>
</feature>
<accession>X0RZQ6</accession>
<dbReference type="AlphaFoldDB" id="X0RZQ6"/>
<sequence length="76" mass="8947">MSTINFNNDENKGTWFNFIEGDKSEKPCRIRLKVASLEELEQIDRITVKTSKKFKRGVAYDDVKKNEPLARKLLWD</sequence>